<dbReference type="PANTHER" id="PTHR22726:SF1">
    <property type="entry name" value="METALLOENDOPEPTIDASE OMA1, MITOCHONDRIAL"/>
    <property type="match status" value="1"/>
</dbReference>
<dbReference type="GO" id="GO:0004222">
    <property type="term" value="F:metalloendopeptidase activity"/>
    <property type="evidence" value="ECO:0007669"/>
    <property type="project" value="InterPro"/>
</dbReference>
<feature type="domain" description="Peptidase M48" evidence="8">
    <location>
        <begin position="109"/>
        <end position="312"/>
    </location>
</feature>
<evidence type="ECO:0000256" key="7">
    <source>
        <dbReference type="SAM" id="SignalP"/>
    </source>
</evidence>
<dbReference type="STRING" id="29529.SAMN04488122_3149"/>
<dbReference type="GO" id="GO:0046872">
    <property type="term" value="F:metal ion binding"/>
    <property type="evidence" value="ECO:0007669"/>
    <property type="project" value="UniProtKB-KW"/>
</dbReference>
<feature type="signal peptide" evidence="7">
    <location>
        <begin position="1"/>
        <end position="21"/>
    </location>
</feature>
<dbReference type="AlphaFoldDB" id="A0A1I0RNQ1"/>
<evidence type="ECO:0000259" key="8">
    <source>
        <dbReference type="Pfam" id="PF01435"/>
    </source>
</evidence>
<evidence type="ECO:0000256" key="3">
    <source>
        <dbReference type="ARBA" id="ARBA00022723"/>
    </source>
</evidence>
<evidence type="ECO:0000313" key="9">
    <source>
        <dbReference type="EMBL" id="SEW42853.1"/>
    </source>
</evidence>
<evidence type="ECO:0000313" key="10">
    <source>
        <dbReference type="Proteomes" id="UP000199310"/>
    </source>
</evidence>
<dbReference type="Gene3D" id="3.30.2010.10">
    <property type="entry name" value="Metalloproteases ('zincins'), catalytic domain"/>
    <property type="match status" value="1"/>
</dbReference>
<evidence type="ECO:0000256" key="6">
    <source>
        <dbReference type="ARBA" id="ARBA00023049"/>
    </source>
</evidence>
<evidence type="ECO:0000256" key="5">
    <source>
        <dbReference type="ARBA" id="ARBA00022833"/>
    </source>
</evidence>
<comment type="cofactor">
    <cofactor evidence="1">
        <name>Zn(2+)</name>
        <dbReference type="ChEBI" id="CHEBI:29105"/>
    </cofactor>
</comment>
<dbReference type="PANTHER" id="PTHR22726">
    <property type="entry name" value="METALLOENDOPEPTIDASE OMA1"/>
    <property type="match status" value="1"/>
</dbReference>
<accession>A0A1I0RNQ1</accession>
<keyword evidence="7" id="KW-0732">Signal</keyword>
<keyword evidence="6" id="KW-0482">Metalloprotease</keyword>
<dbReference type="Pfam" id="PF01435">
    <property type="entry name" value="Peptidase_M48"/>
    <property type="match status" value="1"/>
</dbReference>
<evidence type="ECO:0000256" key="2">
    <source>
        <dbReference type="ARBA" id="ARBA00022670"/>
    </source>
</evidence>
<dbReference type="RefSeq" id="WP_089896254.1">
    <property type="nucleotide sequence ID" value="NZ_FOJG01000001.1"/>
</dbReference>
<dbReference type="OrthoDB" id="910748at2"/>
<evidence type="ECO:0000256" key="4">
    <source>
        <dbReference type="ARBA" id="ARBA00022801"/>
    </source>
</evidence>
<keyword evidence="2" id="KW-0645">Protease</keyword>
<keyword evidence="3" id="KW-0479">Metal-binding</keyword>
<dbReference type="InterPro" id="IPR051156">
    <property type="entry name" value="Mito/Outer_Membr_Metalloprot"/>
</dbReference>
<name>A0A1I0RNQ1_9BACT</name>
<feature type="chain" id="PRO_5011440776" evidence="7">
    <location>
        <begin position="22"/>
        <end position="483"/>
    </location>
</feature>
<keyword evidence="10" id="KW-1185">Reference proteome</keyword>
<dbReference type="GO" id="GO:0051603">
    <property type="term" value="P:proteolysis involved in protein catabolic process"/>
    <property type="evidence" value="ECO:0007669"/>
    <property type="project" value="TreeGrafter"/>
</dbReference>
<organism evidence="9 10">
    <name type="scientific">Chitinophaga arvensicola</name>
    <dbReference type="NCBI Taxonomy" id="29529"/>
    <lineage>
        <taxon>Bacteria</taxon>
        <taxon>Pseudomonadati</taxon>
        <taxon>Bacteroidota</taxon>
        <taxon>Chitinophagia</taxon>
        <taxon>Chitinophagales</taxon>
        <taxon>Chitinophagaceae</taxon>
        <taxon>Chitinophaga</taxon>
    </lineage>
</organism>
<protein>
    <submittedName>
        <fullName evidence="9">Peptidase family M48</fullName>
    </submittedName>
</protein>
<reference evidence="10" key="1">
    <citation type="submission" date="2016-10" db="EMBL/GenBank/DDBJ databases">
        <authorList>
            <person name="Varghese N."/>
            <person name="Submissions S."/>
        </authorList>
    </citation>
    <scope>NUCLEOTIDE SEQUENCE [LARGE SCALE GENOMIC DNA]</scope>
    <source>
        <strain evidence="10">DSM 3695</strain>
    </source>
</reference>
<evidence type="ECO:0000256" key="1">
    <source>
        <dbReference type="ARBA" id="ARBA00001947"/>
    </source>
</evidence>
<dbReference type="Proteomes" id="UP000199310">
    <property type="component" value="Unassembled WGS sequence"/>
</dbReference>
<dbReference type="InterPro" id="IPR001915">
    <property type="entry name" value="Peptidase_M48"/>
</dbReference>
<keyword evidence="5" id="KW-0862">Zinc</keyword>
<gene>
    <name evidence="9" type="ORF">SAMN04488122_3149</name>
</gene>
<dbReference type="EMBL" id="FOJG01000001">
    <property type="protein sequence ID" value="SEW42853.1"/>
    <property type="molecule type" value="Genomic_DNA"/>
</dbReference>
<dbReference type="GO" id="GO:0016020">
    <property type="term" value="C:membrane"/>
    <property type="evidence" value="ECO:0007669"/>
    <property type="project" value="TreeGrafter"/>
</dbReference>
<proteinExistence type="predicted"/>
<keyword evidence="4" id="KW-0378">Hydrolase</keyword>
<sequence length="483" mass="56367">MSIYRSLTLTAVVLLTCTVIAQSQTLYSYQDLSHFYYQRQKDSLKKAWSCPSFYKEKETQRKYKEIWDGRTDFITEAIENDGYVYEADIYNYLDGVISQIVRANPKLIAHKPFLMIDRSTSVNAYATGNDMIAVNIGLLAFVKNREELALVLAHELAHNIMMHPENGMKKRAEWLTSDEYKQSLNAVLDSKYERLTRLKKVFEGYSFDRSRHQRYHEGDADSLALILLKNSRIEIDPSFFLRLDSADIQYRQPLKKNVKDYFAAYQLTVEDSWMVKRTKGLSAKNYSFNTSTAGLEDSLKTHPDCQERYNKTKSLQSPNSTFTPVPAALKDKSMKMMVWSIYCNGNMTACLYRLLLEKDKGNTDPWYDFMFHNVVSGLYYADKKLNRFNAINIRPKEYISKNYYELETMFEQMPRQKLEEFYNTLQQANFWSSMTPAEQGFKSLMRTLLSENDDNDKQKAAKAFTSNHPRSLYCEFATPFSKK</sequence>